<evidence type="ECO:0000313" key="2">
    <source>
        <dbReference type="EMBL" id="MCG4611476.1"/>
    </source>
</evidence>
<organism evidence="2 3">
    <name type="scientific">Anaeromassilibacillus senegalensis</name>
    <dbReference type="NCBI Taxonomy" id="1673717"/>
    <lineage>
        <taxon>Bacteria</taxon>
        <taxon>Bacillati</taxon>
        <taxon>Bacillota</taxon>
        <taxon>Clostridia</taxon>
        <taxon>Eubacteriales</taxon>
        <taxon>Acutalibacteraceae</taxon>
        <taxon>Anaeromassilibacillus</taxon>
    </lineage>
</organism>
<keyword evidence="1" id="KW-0812">Transmembrane</keyword>
<evidence type="ECO:0008006" key="4">
    <source>
        <dbReference type="Google" id="ProtNLM"/>
    </source>
</evidence>
<feature type="transmembrane region" description="Helical" evidence="1">
    <location>
        <begin position="185"/>
        <end position="208"/>
    </location>
</feature>
<feature type="transmembrane region" description="Helical" evidence="1">
    <location>
        <begin position="54"/>
        <end position="72"/>
    </location>
</feature>
<name>A0ABS9ML87_9FIRM</name>
<dbReference type="Proteomes" id="UP001298681">
    <property type="component" value="Unassembled WGS sequence"/>
</dbReference>
<keyword evidence="1" id="KW-0472">Membrane</keyword>
<dbReference type="RefSeq" id="WP_237967034.1">
    <property type="nucleotide sequence ID" value="NZ_JAKNHQ010000016.1"/>
</dbReference>
<gene>
    <name evidence="2" type="ORF">L0P57_11115</name>
</gene>
<protein>
    <recommendedName>
        <fullName evidence="4">YitT family protein</fullName>
    </recommendedName>
</protein>
<comment type="caution">
    <text evidence="2">The sequence shown here is derived from an EMBL/GenBank/DDBJ whole genome shotgun (WGS) entry which is preliminary data.</text>
</comment>
<dbReference type="EMBL" id="JAKNHQ010000016">
    <property type="protein sequence ID" value="MCG4611476.1"/>
    <property type="molecule type" value="Genomic_DNA"/>
</dbReference>
<evidence type="ECO:0000256" key="1">
    <source>
        <dbReference type="SAM" id="Phobius"/>
    </source>
</evidence>
<reference evidence="2 3" key="1">
    <citation type="submission" date="2022-01" db="EMBL/GenBank/DDBJ databases">
        <title>Collection of gut derived symbiotic bacterial strains cultured from healthy donors.</title>
        <authorList>
            <person name="Lin H."/>
            <person name="Kohout C."/>
            <person name="Waligurski E."/>
            <person name="Pamer E.G."/>
        </authorList>
    </citation>
    <scope>NUCLEOTIDE SEQUENCE [LARGE SCALE GENOMIC DNA]</scope>
    <source>
        <strain evidence="2 3">DFI.7.58</strain>
    </source>
</reference>
<evidence type="ECO:0000313" key="3">
    <source>
        <dbReference type="Proteomes" id="UP001298681"/>
    </source>
</evidence>
<sequence length="230" mass="24683">MEKCRHQLGRRATMMVAGILLIGISVGLLRLAAFGVDPFSCMNMGISGFLGMSFGNWQLIDNILLLIVVFFTARSFIGLGTVVNMVFVGYIADFVCWLAQDAGMESPLALRIALLLVGIVMTCAGAGIYMAADLGIAPYDAAAYVLLKAIKNRIAFRWARIITDFVCVGIGTLFCLLANNELSAIVGVGTIITAFLTGPLIQFFRVHVAEPLLGQERKGVDCPAAIEENA</sequence>
<keyword evidence="3" id="KW-1185">Reference proteome</keyword>
<proteinExistence type="predicted"/>
<keyword evidence="1" id="KW-1133">Transmembrane helix</keyword>
<feature type="transmembrane region" description="Helical" evidence="1">
    <location>
        <begin position="112"/>
        <end position="137"/>
    </location>
</feature>
<dbReference type="InterPro" id="IPR038750">
    <property type="entry name" value="YczE/YyaS-like"/>
</dbReference>
<feature type="transmembrane region" description="Helical" evidence="1">
    <location>
        <begin position="158"/>
        <end position="179"/>
    </location>
</feature>
<accession>A0ABS9ML87</accession>
<feature type="transmembrane region" description="Helical" evidence="1">
    <location>
        <begin position="79"/>
        <end position="100"/>
    </location>
</feature>
<dbReference type="PANTHER" id="PTHR40078">
    <property type="entry name" value="INTEGRAL MEMBRANE PROTEIN-RELATED"/>
    <property type="match status" value="1"/>
</dbReference>
<dbReference type="Pfam" id="PF19700">
    <property type="entry name" value="DUF6198"/>
    <property type="match status" value="1"/>
</dbReference>
<feature type="transmembrane region" description="Helical" evidence="1">
    <location>
        <begin position="12"/>
        <end position="34"/>
    </location>
</feature>
<dbReference type="PANTHER" id="PTHR40078:SF1">
    <property type="entry name" value="INTEGRAL MEMBRANE PROTEIN"/>
    <property type="match status" value="1"/>
</dbReference>